<dbReference type="PANTHER" id="PTHR28270:SF1">
    <property type="entry name" value="MEDIATOR OF RNA POLYMERASE II TRANSCRIPTION SUBUNIT 19"/>
    <property type="match status" value="1"/>
</dbReference>
<comment type="similarity">
    <text evidence="2 9">Belongs to the Mediator complex subunit 19 family.</text>
</comment>
<reference evidence="12" key="4">
    <citation type="submission" date="2017-01" db="EMBL/GenBank/DDBJ databases">
        <authorList>
            <person name="Mah S.A."/>
            <person name="Swanson W.J."/>
            <person name="Moy G.W."/>
            <person name="Vacquier V.D."/>
        </authorList>
    </citation>
    <scope>NUCLEOTIDE SEQUENCE [LARGE SCALE GENOMIC DNA]</scope>
    <source>
        <strain evidence="12">129</strain>
    </source>
</reference>
<evidence type="ECO:0000256" key="8">
    <source>
        <dbReference type="ARBA" id="ARBA00032018"/>
    </source>
</evidence>
<evidence type="ECO:0000313" key="11">
    <source>
        <dbReference type="EMBL" id="KGK37058.1"/>
    </source>
</evidence>
<reference evidence="13" key="1">
    <citation type="journal article" date="2014" name="Microb. Cell Fact.">
        <title>Exploiting Issatchenkia orientalis SD108 for succinic acid production.</title>
        <authorList>
            <person name="Xiao H."/>
            <person name="Shao Z."/>
            <person name="Jiang Y."/>
            <person name="Dole S."/>
            <person name="Zhao H."/>
        </authorList>
    </citation>
    <scope>NUCLEOTIDE SEQUENCE [LARGE SCALE GENOMIC DNA]</scope>
    <source>
        <strain evidence="13">SD108</strain>
    </source>
</reference>
<dbReference type="InterPro" id="IPR013942">
    <property type="entry name" value="Mediator_Med19_fun"/>
</dbReference>
<keyword evidence="5 9" id="KW-0010">Activator</keyword>
<comment type="subcellular location">
    <subcellularLocation>
        <location evidence="1 9">Nucleus</location>
    </subcellularLocation>
</comment>
<feature type="region of interest" description="Disordered" evidence="10">
    <location>
        <begin position="153"/>
        <end position="193"/>
    </location>
</feature>
<proteinExistence type="inferred from homology"/>
<dbReference type="EMBL" id="MQVM01000001">
    <property type="protein sequence ID" value="ONH77851.1"/>
    <property type="molecule type" value="Genomic_DNA"/>
</dbReference>
<keyword evidence="7 9" id="KW-0539">Nucleus</keyword>
<accession>A0A099NW84</accession>
<dbReference type="VEuPathDB" id="FungiDB:C5L36_0E01830"/>
<reference evidence="14" key="3">
    <citation type="journal article" date="2017" name="Genome Announc.">
        <title>Genome sequences of Cyberlindnera fabianii 65, Pichia kudriavzevii 129, and Saccharomyces cerevisiae 131 isolated from fermented masau fruits in Zimbabwe.</title>
        <authorList>
            <person name="van Rijswijck I.M.H."/>
            <person name="Derks M.F.L."/>
            <person name="Abee T."/>
            <person name="de Ridder D."/>
            <person name="Smid E.J."/>
        </authorList>
    </citation>
    <scope>NUCLEOTIDE SEQUENCE [LARGE SCALE GENOMIC DNA]</scope>
    <source>
        <strain evidence="14">129</strain>
    </source>
</reference>
<keyword evidence="4 9" id="KW-0805">Transcription regulation</keyword>
<comment type="function">
    <text evidence="9">Component of the Mediator complex, a coactivator involved in the regulated transcription of nearly all RNA polymerase II-dependent genes. Mediator functions as a bridge to convey information from gene-specific regulatory proteins to the basal RNA polymerase II transcription machinery. Mediator is recruited to promoters by direct interactions with regulatory proteins and serves as a scaffold for the assembly of a functional preinitiation complex with RNA polymerase II and the general transcription factors.</text>
</comment>
<dbReference type="eggNOG" id="ENOG502QXG3">
    <property type="taxonomic scope" value="Eukaryota"/>
</dbReference>
<dbReference type="AlphaFoldDB" id="A0A099NW84"/>
<evidence type="ECO:0000256" key="5">
    <source>
        <dbReference type="ARBA" id="ARBA00023159"/>
    </source>
</evidence>
<evidence type="ECO:0000256" key="9">
    <source>
        <dbReference type="RuleBase" id="RU364151"/>
    </source>
</evidence>
<evidence type="ECO:0000256" key="4">
    <source>
        <dbReference type="ARBA" id="ARBA00023015"/>
    </source>
</evidence>
<comment type="subunit">
    <text evidence="9">Component of the Mediator complex.</text>
</comment>
<gene>
    <name evidence="9" type="primary">MED19</name>
    <name evidence="12" type="ORF">BOH78_0197</name>
    <name evidence="11" type="ORF">JL09_g3789</name>
</gene>
<dbReference type="Proteomes" id="UP000029867">
    <property type="component" value="Unassembled WGS sequence"/>
</dbReference>
<sequence length="193" mass="21495">MSRSRKACQLGNVYHLQQATPSVAFVLLLMSIKGDKQTSNGNYYFVTPLSGYPAVEPSFDDDLIQLYNLKDISQALNRVNADGSKGTKLRKSYKSHISDLSGKHTIPKEDRSFVNIALTPDNPELVKPKIDKFDLNYLDKVLNFEKTGPTGIPGFDPSKLVLPGDNTKKEKKRKATSAATSPEQLPDIKRRQI</sequence>
<evidence type="ECO:0000256" key="6">
    <source>
        <dbReference type="ARBA" id="ARBA00023163"/>
    </source>
</evidence>
<dbReference type="Pfam" id="PF08633">
    <property type="entry name" value="Rox3"/>
    <property type="match status" value="1"/>
</dbReference>
<evidence type="ECO:0000256" key="2">
    <source>
        <dbReference type="ARBA" id="ARBA00009259"/>
    </source>
</evidence>
<evidence type="ECO:0000313" key="13">
    <source>
        <dbReference type="Proteomes" id="UP000029867"/>
    </source>
</evidence>
<evidence type="ECO:0000313" key="14">
    <source>
        <dbReference type="Proteomes" id="UP000189274"/>
    </source>
</evidence>
<reference evidence="11" key="2">
    <citation type="submission" date="2014-08" db="EMBL/GenBank/DDBJ databases">
        <title>Exploiting Issatchenkia orientalis SD108 for Succinic Acid Production.</title>
        <authorList>
            <person name="Xiao H."/>
            <person name="Shao Z."/>
            <person name="Jiang Y."/>
            <person name="Dole S."/>
            <person name="Zhao H."/>
        </authorList>
    </citation>
    <scope>NUCLEOTIDE SEQUENCE [LARGE SCALE GENOMIC DNA]</scope>
    <source>
        <strain evidence="11">SD108</strain>
    </source>
</reference>
<dbReference type="GO" id="GO:0070847">
    <property type="term" value="C:core mediator complex"/>
    <property type="evidence" value="ECO:0007669"/>
    <property type="project" value="TreeGrafter"/>
</dbReference>
<evidence type="ECO:0000256" key="3">
    <source>
        <dbReference type="ARBA" id="ARBA00019615"/>
    </source>
</evidence>
<dbReference type="HOGENOM" id="CLU_121530_0_0_1"/>
<dbReference type="EMBL" id="JQFK01000045">
    <property type="protein sequence ID" value="KGK37058.1"/>
    <property type="molecule type" value="Genomic_DNA"/>
</dbReference>
<name>A0A099NW84_PICKU</name>
<protein>
    <recommendedName>
        <fullName evidence="3 9">Mediator of RNA polymerase II transcription subunit 19</fullName>
    </recommendedName>
    <alternativeName>
        <fullName evidence="8 9">Mediator complex subunit 19</fullName>
    </alternativeName>
</protein>
<dbReference type="GO" id="GO:0016592">
    <property type="term" value="C:mediator complex"/>
    <property type="evidence" value="ECO:0007669"/>
    <property type="project" value="InterPro"/>
</dbReference>
<comment type="caution">
    <text evidence="11">The sequence shown here is derived from an EMBL/GenBank/DDBJ whole genome shotgun (WGS) entry which is preliminary data.</text>
</comment>
<evidence type="ECO:0000256" key="7">
    <source>
        <dbReference type="ARBA" id="ARBA00023242"/>
    </source>
</evidence>
<dbReference type="Proteomes" id="UP000189274">
    <property type="component" value="Unassembled WGS sequence"/>
</dbReference>
<evidence type="ECO:0000313" key="12">
    <source>
        <dbReference type="EMBL" id="ONH77851.1"/>
    </source>
</evidence>
<dbReference type="GO" id="GO:0006357">
    <property type="term" value="P:regulation of transcription by RNA polymerase II"/>
    <property type="evidence" value="ECO:0007669"/>
    <property type="project" value="InterPro"/>
</dbReference>
<keyword evidence="6 9" id="KW-0804">Transcription</keyword>
<evidence type="ECO:0000256" key="10">
    <source>
        <dbReference type="SAM" id="MobiDB-lite"/>
    </source>
</evidence>
<dbReference type="GO" id="GO:0003712">
    <property type="term" value="F:transcription coregulator activity"/>
    <property type="evidence" value="ECO:0007669"/>
    <property type="project" value="InterPro"/>
</dbReference>
<evidence type="ECO:0000256" key="1">
    <source>
        <dbReference type="ARBA" id="ARBA00004123"/>
    </source>
</evidence>
<organism evidence="11 13">
    <name type="scientific">Pichia kudriavzevii</name>
    <name type="common">Yeast</name>
    <name type="synonym">Issatchenkia orientalis</name>
    <dbReference type="NCBI Taxonomy" id="4909"/>
    <lineage>
        <taxon>Eukaryota</taxon>
        <taxon>Fungi</taxon>
        <taxon>Dikarya</taxon>
        <taxon>Ascomycota</taxon>
        <taxon>Saccharomycotina</taxon>
        <taxon>Pichiomycetes</taxon>
        <taxon>Pichiales</taxon>
        <taxon>Pichiaceae</taxon>
        <taxon>Pichia</taxon>
    </lineage>
</organism>
<dbReference type="PANTHER" id="PTHR28270">
    <property type="entry name" value="MEDIATOR OF RNA POLYMERASE II TRANSCRIPTION SUBUNIT 19"/>
    <property type="match status" value="1"/>
</dbReference>